<dbReference type="EMBL" id="HBEO01003856">
    <property type="protein sequence ID" value="CAD8469983.1"/>
    <property type="molecule type" value="Transcribed_RNA"/>
</dbReference>
<dbReference type="SUPFAM" id="SSF48403">
    <property type="entry name" value="Ankyrin repeat"/>
    <property type="match status" value="1"/>
</dbReference>
<dbReference type="Gene3D" id="1.25.40.20">
    <property type="entry name" value="Ankyrin repeat-containing domain"/>
    <property type="match status" value="1"/>
</dbReference>
<accession>A0A7S0DZI6</accession>
<dbReference type="InterPro" id="IPR036770">
    <property type="entry name" value="Ankyrin_rpt-contain_sf"/>
</dbReference>
<dbReference type="PROSITE" id="PS50297">
    <property type="entry name" value="ANK_REP_REGION"/>
    <property type="match status" value="1"/>
</dbReference>
<dbReference type="AlphaFoldDB" id="A0A7S0DZI6"/>
<protein>
    <submittedName>
        <fullName evidence="2">Uncharacterized protein</fullName>
    </submittedName>
</protein>
<dbReference type="PANTHER" id="PTHR24164:SF4">
    <property type="entry name" value="RELA-ASSOCIATED INHIBITOR"/>
    <property type="match status" value="1"/>
</dbReference>
<keyword evidence="1" id="KW-0040">ANK repeat</keyword>
<name>A0A7S0DZI6_9CRYP</name>
<reference evidence="2" key="1">
    <citation type="submission" date="2021-01" db="EMBL/GenBank/DDBJ databases">
        <authorList>
            <person name="Corre E."/>
            <person name="Pelletier E."/>
            <person name="Niang G."/>
            <person name="Scheremetjew M."/>
            <person name="Finn R."/>
            <person name="Kale V."/>
            <person name="Holt S."/>
            <person name="Cochrane G."/>
            <person name="Meng A."/>
            <person name="Brown T."/>
            <person name="Cohen L."/>
        </authorList>
    </citation>
    <scope>NUCLEOTIDE SEQUENCE</scope>
    <source>
        <strain evidence="2">CCMP325</strain>
    </source>
</reference>
<dbReference type="PANTHER" id="PTHR24164">
    <property type="entry name" value="RELA-ASSOCIATED INHIBITOR"/>
    <property type="match status" value="1"/>
</dbReference>
<sequence length="247" mass="27533">MEDMRGKASRTYVLQESDPSVTALHVACRKGQHEIVAGVLASKEMDVNAQDAHGFTPLHVAAVHGDLNMCSLLLQHGAYASVCTSDGLVASHFARRLHPRDTSLLRILVDAEIEENKQYASETDHSMKMEERLLKVFGTASPRFQSWKAKESRSSDNCGEEGSFSSEERSLEIVWAARRGRAGEDNQDVFHKHIPTVYSMESMRSCPYSPRVRLDLAACSFDSVPSRSPTKPTRAVRQLPEFSKIQI</sequence>
<dbReference type="GO" id="GO:0045597">
    <property type="term" value="P:positive regulation of cell differentiation"/>
    <property type="evidence" value="ECO:0007669"/>
    <property type="project" value="TreeGrafter"/>
</dbReference>
<dbReference type="Pfam" id="PF12796">
    <property type="entry name" value="Ank_2"/>
    <property type="match status" value="1"/>
</dbReference>
<feature type="repeat" description="ANK" evidence="1">
    <location>
        <begin position="19"/>
        <end position="52"/>
    </location>
</feature>
<dbReference type="GO" id="GO:0006357">
    <property type="term" value="P:regulation of transcription by RNA polymerase II"/>
    <property type="evidence" value="ECO:0007669"/>
    <property type="project" value="TreeGrafter"/>
</dbReference>
<evidence type="ECO:0000256" key="1">
    <source>
        <dbReference type="PROSITE-ProRule" id="PRU00023"/>
    </source>
</evidence>
<gene>
    <name evidence="2" type="ORF">HPHI1048_LOCUS2757</name>
</gene>
<proteinExistence type="predicted"/>
<dbReference type="InterPro" id="IPR002110">
    <property type="entry name" value="Ankyrin_rpt"/>
</dbReference>
<dbReference type="PROSITE" id="PS50088">
    <property type="entry name" value="ANK_REPEAT"/>
    <property type="match status" value="2"/>
</dbReference>
<feature type="repeat" description="ANK" evidence="1">
    <location>
        <begin position="53"/>
        <end position="85"/>
    </location>
</feature>
<evidence type="ECO:0000313" key="2">
    <source>
        <dbReference type="EMBL" id="CAD8469983.1"/>
    </source>
</evidence>
<dbReference type="SMART" id="SM00248">
    <property type="entry name" value="ANK"/>
    <property type="match status" value="2"/>
</dbReference>
<organism evidence="2">
    <name type="scientific">Hanusia phi</name>
    <dbReference type="NCBI Taxonomy" id="3032"/>
    <lineage>
        <taxon>Eukaryota</taxon>
        <taxon>Cryptophyceae</taxon>
        <taxon>Pyrenomonadales</taxon>
        <taxon>Geminigeraceae</taxon>
        <taxon>Hanusia</taxon>
    </lineage>
</organism>
<dbReference type="InterPro" id="IPR028320">
    <property type="entry name" value="iASPP"/>
</dbReference>